<dbReference type="EMBL" id="AAMT01000001">
    <property type="protein sequence ID" value="EAQ14784.1"/>
    <property type="molecule type" value="Genomic_DNA"/>
</dbReference>
<reference evidence="1 2" key="1">
    <citation type="journal article" date="2010" name="J. Bacteriol.">
        <title>Genome sequences of Pelagibaca bermudensis HTCC2601T and Maritimibacter alkaliphilus HTCC2654T, the type strains of two marine Roseobacter genera.</title>
        <authorList>
            <person name="Thrash J.C."/>
            <person name="Cho J.C."/>
            <person name="Ferriera S."/>
            <person name="Johnson J."/>
            <person name="Vergin K.L."/>
            <person name="Giovannoni S.J."/>
        </authorList>
    </citation>
    <scope>NUCLEOTIDE SEQUENCE [LARGE SCALE GENOMIC DNA]</scope>
    <source>
        <strain evidence="1 2">HTCC2654</strain>
    </source>
</reference>
<organism evidence="1 2">
    <name type="scientific">Maritimibacter alkaliphilus HTCC2654</name>
    <dbReference type="NCBI Taxonomy" id="314271"/>
    <lineage>
        <taxon>Bacteria</taxon>
        <taxon>Pseudomonadati</taxon>
        <taxon>Pseudomonadota</taxon>
        <taxon>Alphaproteobacteria</taxon>
        <taxon>Rhodobacterales</taxon>
        <taxon>Roseobacteraceae</taxon>
        <taxon>Maritimibacter</taxon>
    </lineage>
</organism>
<comment type="caution">
    <text evidence="1">The sequence shown here is derived from an EMBL/GenBank/DDBJ whole genome shotgun (WGS) entry which is preliminary data.</text>
</comment>
<keyword evidence="2" id="KW-1185">Reference proteome</keyword>
<evidence type="ECO:0000313" key="2">
    <source>
        <dbReference type="Proteomes" id="UP000002931"/>
    </source>
</evidence>
<protein>
    <submittedName>
        <fullName evidence="1">Uncharacterized protein</fullName>
    </submittedName>
</protein>
<dbReference type="AlphaFoldDB" id="A3VA43"/>
<gene>
    <name evidence="1" type="ORF">RB2654_19413</name>
</gene>
<dbReference type="RefSeq" id="WP_008334657.1">
    <property type="nucleotide sequence ID" value="NZ_CH902578.1"/>
</dbReference>
<dbReference type="STRING" id="314271.RB2654_19413"/>
<dbReference type="Proteomes" id="UP000002931">
    <property type="component" value="Unassembled WGS sequence"/>
</dbReference>
<sequence length="79" mass="8308">MRRHIYFTTTEGYAGLIRPLDHARRMGFDLISVAAHQQGEDLDVTLTLAGLTDGAVPTLAARIDGGLGCAITAPSEVAA</sequence>
<accession>A3VA43</accession>
<dbReference type="HOGENOM" id="CLU_2601865_0_0_5"/>
<name>A3VA43_9RHOB</name>
<proteinExistence type="predicted"/>
<evidence type="ECO:0000313" key="1">
    <source>
        <dbReference type="EMBL" id="EAQ14784.1"/>
    </source>
</evidence>